<feature type="signal peptide" evidence="1">
    <location>
        <begin position="1"/>
        <end position="41"/>
    </location>
</feature>
<evidence type="ECO:0000259" key="3">
    <source>
        <dbReference type="Pfam" id="PF16640"/>
    </source>
</evidence>
<dbReference type="RefSeq" id="WP_013882137.1">
    <property type="nucleotide sequence ID" value="NC_015671.1"/>
</dbReference>
<dbReference type="Pfam" id="PF16640">
    <property type="entry name" value="Big_3_5"/>
    <property type="match status" value="2"/>
</dbReference>
<dbReference type="InterPro" id="IPR011044">
    <property type="entry name" value="Quino_amine_DH_bsu"/>
</dbReference>
<organism evidence="4 5">
    <name type="scientific">Cellulomonas gilvus (strain ATCC 13127 / NRRL B-14078)</name>
    <name type="common">Cellvibrio gilvus</name>
    <dbReference type="NCBI Taxonomy" id="593907"/>
    <lineage>
        <taxon>Bacteria</taxon>
        <taxon>Bacillati</taxon>
        <taxon>Actinomycetota</taxon>
        <taxon>Actinomycetes</taxon>
        <taxon>Micrococcales</taxon>
        <taxon>Cellulomonadaceae</taxon>
        <taxon>Cellulomonas</taxon>
    </lineage>
</organism>
<reference evidence="5" key="1">
    <citation type="submission" date="2011-04" db="EMBL/GenBank/DDBJ databases">
        <title>Complete sequence of Cellvibrio gilvus ATCC 13127.</title>
        <authorList>
            <person name="Lucas S."/>
            <person name="Han J."/>
            <person name="Lapidus A."/>
            <person name="Cheng J.-F."/>
            <person name="Goodwin L."/>
            <person name="Pitluck S."/>
            <person name="Peters L."/>
            <person name="Munk A."/>
            <person name="Detter J.C."/>
            <person name="Han C."/>
            <person name="Tapia R."/>
            <person name="Land M."/>
            <person name="Hauser L."/>
            <person name="Kyrpides N."/>
            <person name="Ivanova N."/>
            <person name="Ovchinnikova G."/>
            <person name="Pagani I."/>
            <person name="Mead D."/>
            <person name="Brumm P."/>
            <person name="Woyke T."/>
        </authorList>
    </citation>
    <scope>NUCLEOTIDE SEQUENCE [LARGE SCALE GENOMIC DNA]</scope>
    <source>
        <strain evidence="5">ATCC 13127 / NRRL B-14078</strain>
    </source>
</reference>
<dbReference type="PANTHER" id="PTHR46928">
    <property type="entry name" value="MESENCHYME-SPECIFIC CELL SURFACE GLYCOPROTEIN"/>
    <property type="match status" value="1"/>
</dbReference>
<dbReference type="Gene3D" id="2.60.40.10">
    <property type="entry name" value="Immunoglobulins"/>
    <property type="match status" value="2"/>
</dbReference>
<evidence type="ECO:0000313" key="4">
    <source>
        <dbReference type="EMBL" id="AEI10607.1"/>
    </source>
</evidence>
<keyword evidence="1" id="KW-0732">Signal</keyword>
<feature type="domain" description="Phytase-like" evidence="2">
    <location>
        <begin position="510"/>
        <end position="774"/>
    </location>
</feature>
<dbReference type="InterPro" id="IPR015943">
    <property type="entry name" value="WD40/YVTN_repeat-like_dom_sf"/>
</dbReference>
<dbReference type="InterPro" id="IPR032109">
    <property type="entry name" value="Big_3_5"/>
</dbReference>
<feature type="domain" description="Bacterial Ig-like" evidence="3">
    <location>
        <begin position="807"/>
        <end position="890"/>
    </location>
</feature>
<dbReference type="SUPFAM" id="SSF50969">
    <property type="entry name" value="YVTN repeat-like/Quinoprotein amine dehydrogenase"/>
    <property type="match status" value="1"/>
</dbReference>
<keyword evidence="5" id="KW-1185">Reference proteome</keyword>
<evidence type="ECO:0000256" key="1">
    <source>
        <dbReference type="SAM" id="SignalP"/>
    </source>
</evidence>
<protein>
    <submittedName>
        <fullName evidence="4">Uncharacterized protein</fullName>
    </submittedName>
</protein>
<accession>F8A287</accession>
<dbReference type="AlphaFoldDB" id="F8A287"/>
<evidence type="ECO:0000313" key="5">
    <source>
        <dbReference type="Proteomes" id="UP000000485"/>
    </source>
</evidence>
<dbReference type="PANTHER" id="PTHR46928:SF1">
    <property type="entry name" value="MESENCHYME-SPECIFIC CELL SURFACE GLYCOPROTEIN"/>
    <property type="match status" value="1"/>
</dbReference>
<dbReference type="Proteomes" id="UP000000485">
    <property type="component" value="Chromosome"/>
</dbReference>
<dbReference type="InterPro" id="IPR013783">
    <property type="entry name" value="Ig-like_fold"/>
</dbReference>
<dbReference type="Pfam" id="PF13449">
    <property type="entry name" value="Phytase-like"/>
    <property type="match status" value="1"/>
</dbReference>
<feature type="chain" id="PRO_5003373642" evidence="1">
    <location>
        <begin position="42"/>
        <end position="1080"/>
    </location>
</feature>
<dbReference type="InterPro" id="IPR027372">
    <property type="entry name" value="Phytase-like_dom"/>
</dbReference>
<dbReference type="eggNOG" id="COG1404">
    <property type="taxonomic scope" value="Bacteria"/>
</dbReference>
<proteinExistence type="predicted"/>
<dbReference type="HOGENOM" id="CLU_010077_0_0_11"/>
<evidence type="ECO:0000259" key="2">
    <source>
        <dbReference type="Pfam" id="PF13449"/>
    </source>
</evidence>
<feature type="domain" description="Bacterial Ig-like" evidence="3">
    <location>
        <begin position="901"/>
        <end position="988"/>
    </location>
</feature>
<dbReference type="EMBL" id="CP002665">
    <property type="protein sequence ID" value="AEI10607.1"/>
    <property type="molecule type" value="Genomic_DNA"/>
</dbReference>
<sequence>MLPARPRRAPVRAPRRAAAPAVAVTVALTATGLTCAPAVAAAPPAPGWSDAGWTAPAADAAFHRLATYPVYLNRPAGTDAADPTVAEISAVSEDGTTFVHTDALARRIGFVDITDPAHPVGAGTLDLAADLGVGAHAEPTSVAVVGGYVLVVVDTSASFIEPSGALVVVDLATHRVVRTLDLPGQPDSIALTPDKGHAAIAIENQRDEDATPAGAAKGDLPQLPGGSLVLVDLPDVAAPADWSLRTVPFTAGDEALPSFVAAGLDTPQDPEPEYVAVDPTGSTVAVTLQENNGIVLVDVASGAITDVFSAGTQAVAGIDTVKDGVISQTGAIPAVPREPDAIGWLDATHVAIANEGDWKGGTRGWSVLDTTTGAVVWDAGAELERLAVRVGLHTEDRAAKKGVEIEGLAVATLGGTPYAFVGSERSNFVAVYDVSDPVHPVFTQVLATTNGPEGILPVPGRDLLLVSSETDAASAGVRSAVTVFGRGAAHAGGADFPSVVSADAAGAPIGWGALGALAADRRDDERLWSATDAAYKDTRLLSIDVSSSPAVIDRQLRVTEGGAGVTLDVEGVATRAGGGFWLGVEGATGGANQIVRTNAYGAVVERVSLPADVAAGLTKWGIEGVTTLDDAAGEHVWVALQRGLTTDPGGLGGAARLGRYDVATGAWAWFAYPLETTATAGDWIGLSEVVAVDADTLAVIERDKLNGPNAAVKRVYTVDVPASDPAPGTVGTLTKTLARDVLPDLRATAGWTQEKLEGLTIAGDGTVWAITDNDALADATGETVLLDLGTRSAVFGASTTSTELTVTGSLRYGERQTLTATVTPATAGTVTFRDGERTLATAPVAAGSSAGAASAEVTLGAGTHRLTAELTPSGTDVAGSSSSTVTVTVTRAATRTTTTLVAPRVAYGTAAKVKVAVTGTAAAPSGRVEVREGTRVLGTATLLVSGTRGTATVTLPARLAVGSHRLTAVWAGTTHVAGSSSSATLQVTKATPRMSLAAASWTVAKGSRPAVVVRVSGAGATPTGTVVVRVGATTVAKRVLRDGTVVVTLPAAQRTARVTATYLGGPSYRSATTARTLTVR</sequence>
<name>F8A287_CELGA</name>
<dbReference type="InterPro" id="IPR052956">
    <property type="entry name" value="Mesenchyme-surface_protein"/>
</dbReference>
<gene>
    <name evidence="4" type="ordered locus">Celgi_0075</name>
</gene>
<dbReference type="GO" id="GO:0005975">
    <property type="term" value="P:carbohydrate metabolic process"/>
    <property type="evidence" value="ECO:0007669"/>
    <property type="project" value="UniProtKB-ARBA"/>
</dbReference>
<dbReference type="STRING" id="593907.Celgi_0075"/>
<dbReference type="eggNOG" id="COG3391">
    <property type="taxonomic scope" value="Bacteria"/>
</dbReference>
<dbReference type="OrthoDB" id="1016457at2"/>
<dbReference type="KEGG" id="cga:Celgi_0075"/>
<dbReference type="Gene3D" id="2.130.10.10">
    <property type="entry name" value="YVTN repeat-like/Quinoprotein amine dehydrogenase"/>
    <property type="match status" value="1"/>
</dbReference>